<dbReference type="InterPro" id="IPR036388">
    <property type="entry name" value="WH-like_DNA-bd_sf"/>
</dbReference>
<evidence type="ECO:0000313" key="7">
    <source>
        <dbReference type="Proteomes" id="UP000003560"/>
    </source>
</evidence>
<comment type="similarity">
    <text evidence="1">Belongs to the LysR transcriptional regulatory family.</text>
</comment>
<dbReference type="GO" id="GO:0003677">
    <property type="term" value="F:DNA binding"/>
    <property type="evidence" value="ECO:0007669"/>
    <property type="project" value="UniProtKB-KW"/>
</dbReference>
<reference evidence="6 7" key="1">
    <citation type="submission" date="2008-10" db="EMBL/GenBank/DDBJ databases">
        <title>Draft genome sequence of Collinsella stercoris (DSM 13279).</title>
        <authorList>
            <person name="Sudarsanam P."/>
            <person name="Ley R."/>
            <person name="Guruge J."/>
            <person name="Turnbaugh P.J."/>
            <person name="Mahowald M."/>
            <person name="Liep D."/>
            <person name="Gordon J."/>
        </authorList>
    </citation>
    <scope>NUCLEOTIDE SEQUENCE [LARGE SCALE GENOMIC DNA]</scope>
    <source>
        <strain evidence="6 7">DSM 13279</strain>
    </source>
</reference>
<name>B6GDE0_9ACTN</name>
<sequence>MPTERAAEIRRGDCVNLSQLSYLVETVRCGSFSAAASHLYVTPQTISKSLGDLESELGVTLFGRNGRRLTITDDARLLAEKAESVLACVSDMEGLASRLRVGSTDTPRSVSIAVASSPLRGTLVPDDLLSRFFANNLGIEVAIRRNGSESCLTAAQQGLVDAAITLGRTTREGLLWTQICPFVFGVTMSSGHPLAGRERVGIAEVAKFPVATPMDFRCAYRIIEHQFEANHVEPTYVDVAPTVEAHRAFLDDGGVLFTGRTPDLSGLYPDALTKRLMRDDGISIPLCLIYRKDNDNPAIPLLQRELLLTTALRKNM</sequence>
<keyword evidence="7" id="KW-1185">Reference proteome</keyword>
<comment type="caution">
    <text evidence="6">The sequence shown here is derived from an EMBL/GenBank/DDBJ whole genome shotgun (WGS) entry which is preliminary data.</text>
</comment>
<dbReference type="InterPro" id="IPR000847">
    <property type="entry name" value="LysR_HTH_N"/>
</dbReference>
<protein>
    <submittedName>
        <fullName evidence="6">Transcriptional regulator, LysR family</fullName>
    </submittedName>
</protein>
<dbReference type="GO" id="GO:0003700">
    <property type="term" value="F:DNA-binding transcription factor activity"/>
    <property type="evidence" value="ECO:0007669"/>
    <property type="project" value="InterPro"/>
</dbReference>
<dbReference type="EMBL" id="ABXJ01000127">
    <property type="protein sequence ID" value="EEA89687.1"/>
    <property type="molecule type" value="Genomic_DNA"/>
</dbReference>
<dbReference type="CDD" id="cd05466">
    <property type="entry name" value="PBP2_LTTR_substrate"/>
    <property type="match status" value="1"/>
</dbReference>
<dbReference type="SUPFAM" id="SSF53850">
    <property type="entry name" value="Periplasmic binding protein-like II"/>
    <property type="match status" value="1"/>
</dbReference>
<keyword evidence="3" id="KW-0238">DNA-binding</keyword>
<dbReference type="SUPFAM" id="SSF46785">
    <property type="entry name" value="Winged helix' DNA-binding domain"/>
    <property type="match status" value="1"/>
</dbReference>
<reference evidence="6 7" key="2">
    <citation type="submission" date="2008-10" db="EMBL/GenBank/DDBJ databases">
        <authorList>
            <person name="Fulton L."/>
            <person name="Clifton S."/>
            <person name="Fulton B."/>
            <person name="Xu J."/>
            <person name="Minx P."/>
            <person name="Pepin K.H."/>
            <person name="Johnson M."/>
            <person name="Thiruvilangam P."/>
            <person name="Bhonagiri V."/>
            <person name="Nash W.E."/>
            <person name="Mardis E.R."/>
            <person name="Wilson R.K."/>
        </authorList>
    </citation>
    <scope>NUCLEOTIDE SEQUENCE [LARGE SCALE GENOMIC DNA]</scope>
    <source>
        <strain evidence="6 7">DSM 13279</strain>
    </source>
</reference>
<dbReference type="Proteomes" id="UP000003560">
    <property type="component" value="Unassembled WGS sequence"/>
</dbReference>
<dbReference type="Gene3D" id="1.10.10.10">
    <property type="entry name" value="Winged helix-like DNA-binding domain superfamily/Winged helix DNA-binding domain"/>
    <property type="match status" value="1"/>
</dbReference>
<dbReference type="GO" id="GO:0032993">
    <property type="term" value="C:protein-DNA complex"/>
    <property type="evidence" value="ECO:0007669"/>
    <property type="project" value="TreeGrafter"/>
</dbReference>
<evidence type="ECO:0000256" key="2">
    <source>
        <dbReference type="ARBA" id="ARBA00023015"/>
    </source>
</evidence>
<dbReference type="InterPro" id="IPR036390">
    <property type="entry name" value="WH_DNA-bd_sf"/>
</dbReference>
<accession>B6GDE0</accession>
<evidence type="ECO:0000256" key="1">
    <source>
        <dbReference type="ARBA" id="ARBA00009437"/>
    </source>
</evidence>
<keyword evidence="4" id="KW-0804">Transcription</keyword>
<dbReference type="Pfam" id="PF03466">
    <property type="entry name" value="LysR_substrate"/>
    <property type="match status" value="1"/>
</dbReference>
<dbReference type="Pfam" id="PF00126">
    <property type="entry name" value="HTH_1"/>
    <property type="match status" value="1"/>
</dbReference>
<feature type="domain" description="HTH lysR-type" evidence="5">
    <location>
        <begin position="15"/>
        <end position="72"/>
    </location>
</feature>
<dbReference type="AlphaFoldDB" id="B6GDE0"/>
<dbReference type="InterPro" id="IPR005119">
    <property type="entry name" value="LysR_subst-bd"/>
</dbReference>
<dbReference type="PANTHER" id="PTHR30346:SF17">
    <property type="entry name" value="LYSR FAMILY TRANSCRIPTIONAL REGULATOR"/>
    <property type="match status" value="1"/>
</dbReference>
<evidence type="ECO:0000313" key="6">
    <source>
        <dbReference type="EMBL" id="EEA89687.1"/>
    </source>
</evidence>
<dbReference type="PANTHER" id="PTHR30346">
    <property type="entry name" value="TRANSCRIPTIONAL DUAL REGULATOR HCAR-RELATED"/>
    <property type="match status" value="1"/>
</dbReference>
<keyword evidence="2" id="KW-0805">Transcription regulation</keyword>
<dbReference type="eggNOG" id="COG0583">
    <property type="taxonomic scope" value="Bacteria"/>
</dbReference>
<evidence type="ECO:0000256" key="4">
    <source>
        <dbReference type="ARBA" id="ARBA00023163"/>
    </source>
</evidence>
<dbReference type="STRING" id="445975.COLSTE_02119"/>
<dbReference type="OrthoDB" id="9803735at2"/>
<evidence type="ECO:0000256" key="3">
    <source>
        <dbReference type="ARBA" id="ARBA00023125"/>
    </source>
</evidence>
<evidence type="ECO:0000259" key="5">
    <source>
        <dbReference type="PROSITE" id="PS50931"/>
    </source>
</evidence>
<dbReference type="Gene3D" id="3.40.190.290">
    <property type="match status" value="1"/>
</dbReference>
<proteinExistence type="inferred from homology"/>
<gene>
    <name evidence="6" type="ORF">COLSTE_02119</name>
</gene>
<dbReference type="HOGENOM" id="CLU_039613_6_2_11"/>
<organism evidence="6 7">
    <name type="scientific">Collinsella stercoris DSM 13279</name>
    <dbReference type="NCBI Taxonomy" id="445975"/>
    <lineage>
        <taxon>Bacteria</taxon>
        <taxon>Bacillati</taxon>
        <taxon>Actinomycetota</taxon>
        <taxon>Coriobacteriia</taxon>
        <taxon>Coriobacteriales</taxon>
        <taxon>Coriobacteriaceae</taxon>
        <taxon>Collinsella</taxon>
    </lineage>
</organism>
<dbReference type="PROSITE" id="PS50931">
    <property type="entry name" value="HTH_LYSR"/>
    <property type="match status" value="1"/>
</dbReference>